<gene>
    <name evidence="1" type="ORF">HNR46_001787</name>
</gene>
<protein>
    <submittedName>
        <fullName evidence="1">Uncharacterized protein</fullName>
    </submittedName>
</protein>
<name>A0A840VCA2_9BACT</name>
<sequence length="409" mass="44858">MKIPILLFGIGLLLGGMASRMTQPPLSSPSPPAASPRAISETPPNLEELRQMLLQADSDTLSLFRLNAESPYAPFLADWDLDEIRAALDAAAADPQLVLGGDETGLAASALLKEWLRRDLDGACAWFDAQTIPAVQRRLAIIMSMGWPPEESAAGLEFLLSHRSFFETTSPWAIIEKNIIASAERGASSLIHLLEHLQSEELPTDFMLRTDFPPGFDYPTLVQSESFNRLASDSMQLSILAEWLNADIGPAVAFLLEKNGVQGLADATRGLPFTIDPEKRNRLWSDLGPSIQSLPEDQQTAFFDQASSRLRSFPEAASAFANHLNDSPLADDAHALAAHALFRHDLTTALQHLDAIRDPAQRLRIMEEIPNRSAMMKSSPEQLQNLHDRLVDWGASPSEISNLLAPFSP</sequence>
<proteinExistence type="predicted"/>
<accession>A0A840VCA2</accession>
<evidence type="ECO:0000313" key="1">
    <source>
        <dbReference type="EMBL" id="MBB5351550.1"/>
    </source>
</evidence>
<dbReference type="RefSeq" id="WP_184017814.1">
    <property type="nucleotide sequence ID" value="NZ_JACHFD010000007.1"/>
</dbReference>
<dbReference type="Proteomes" id="UP000557717">
    <property type="component" value="Unassembled WGS sequence"/>
</dbReference>
<reference evidence="1 2" key="1">
    <citation type="submission" date="2020-08" db="EMBL/GenBank/DDBJ databases">
        <title>Genomic Encyclopedia of Type Strains, Phase IV (KMG-IV): sequencing the most valuable type-strain genomes for metagenomic binning, comparative biology and taxonomic classification.</title>
        <authorList>
            <person name="Goeker M."/>
        </authorList>
    </citation>
    <scope>NUCLEOTIDE SEQUENCE [LARGE SCALE GENOMIC DNA]</scope>
    <source>
        <strain evidence="1 2">YC6886</strain>
    </source>
</reference>
<dbReference type="EMBL" id="JACHFD010000007">
    <property type="protein sequence ID" value="MBB5351550.1"/>
    <property type="molecule type" value="Genomic_DNA"/>
</dbReference>
<evidence type="ECO:0000313" key="2">
    <source>
        <dbReference type="Proteomes" id="UP000557717"/>
    </source>
</evidence>
<comment type="caution">
    <text evidence="1">The sequence shown here is derived from an EMBL/GenBank/DDBJ whole genome shotgun (WGS) entry which is preliminary data.</text>
</comment>
<keyword evidence="2" id="KW-1185">Reference proteome</keyword>
<dbReference type="AlphaFoldDB" id="A0A840VCA2"/>
<organism evidence="1 2">
    <name type="scientific">Haloferula luteola</name>
    <dbReference type="NCBI Taxonomy" id="595692"/>
    <lineage>
        <taxon>Bacteria</taxon>
        <taxon>Pseudomonadati</taxon>
        <taxon>Verrucomicrobiota</taxon>
        <taxon>Verrucomicrobiia</taxon>
        <taxon>Verrucomicrobiales</taxon>
        <taxon>Verrucomicrobiaceae</taxon>
        <taxon>Haloferula</taxon>
    </lineage>
</organism>